<dbReference type="RefSeq" id="WP_190223495.1">
    <property type="nucleotide sequence ID" value="NZ_BNBS01000035.1"/>
</dbReference>
<dbReference type="SUPFAM" id="SSF69318">
    <property type="entry name" value="Integrin alpha N-terminal domain"/>
    <property type="match status" value="1"/>
</dbReference>
<reference evidence="3" key="1">
    <citation type="submission" date="2024-05" db="EMBL/GenBank/DDBJ databases">
        <title>Whole genome shotgun sequence of Streptomyces hydrogenans NBRC 13475.</title>
        <authorList>
            <person name="Komaki H."/>
            <person name="Tamura T."/>
        </authorList>
    </citation>
    <scope>NUCLEOTIDE SEQUENCE</scope>
    <source>
        <strain evidence="3">NBRC 13475</strain>
    </source>
</reference>
<dbReference type="InterPro" id="IPR028994">
    <property type="entry name" value="Integrin_alpha_N"/>
</dbReference>
<organism evidence="3 4">
    <name type="scientific">Streptomyces hydrogenans</name>
    <dbReference type="NCBI Taxonomy" id="1873719"/>
    <lineage>
        <taxon>Bacteria</taxon>
        <taxon>Bacillati</taxon>
        <taxon>Actinomycetota</taxon>
        <taxon>Actinomycetes</taxon>
        <taxon>Kitasatosporales</taxon>
        <taxon>Streptomycetaceae</taxon>
        <taxon>Streptomyces</taxon>
    </lineage>
</organism>
<gene>
    <name evidence="3" type="ORF">Shyd_01270</name>
</gene>
<proteinExistence type="predicted"/>
<dbReference type="EMBL" id="BNDW01000004">
    <property type="protein sequence ID" value="GHI18756.1"/>
    <property type="molecule type" value="Genomic_DNA"/>
</dbReference>
<evidence type="ECO:0000313" key="4">
    <source>
        <dbReference type="Proteomes" id="UP001052739"/>
    </source>
</evidence>
<name>A0ABQ3P164_9ACTN</name>
<keyword evidence="1 2" id="KW-0732">Signal</keyword>
<dbReference type="InterPro" id="IPR013517">
    <property type="entry name" value="FG-GAP"/>
</dbReference>
<keyword evidence="4" id="KW-1185">Reference proteome</keyword>
<evidence type="ECO:0000256" key="2">
    <source>
        <dbReference type="SAM" id="SignalP"/>
    </source>
</evidence>
<sequence length="742" mass="78288">MLPVRVTRRRTAAAVATVLAVTLGAGALTVPAAVAAPVTAAAATGAQETVAQMPLHTVVDAPGGSAGFFVDNWFRGDSVAWTSYKDGKTVPLGDYSEIYGGDLYVDYKGNVVDMATGARYELPAENANAVGVAGPYVFTAFTFDNTSGTGVTTLWAHTAEGQRQITGLPAGAQEFFVRGGTGKVGLVRFKGANGDRYEGLVDLATGKVTEIYEVPGNGAFTASDTRVAWVETNASGARRAVVVDRNTETRKTVDLGPVNASPRIALIGDWLLAGAYPGAYGIDPALDYRLRAWNLADASAAPVKLLDRVQSIQPDAGNGLLISGGLVGTGDGTYRIDLDADGRPAATFVAANGSPTETAELSPAKVPSGTVDLNGSDDLSFRWNLNHSDTRVTVELKHVRTGVTYRAVEEGYDEAGGWDSNYDEGFPMGPSWWGQFTNVDGTKALRSPSNGDYTWEMTAESLVGAGPALKRSGSFTVTRTPRTHDFDDNGSVDLLARDASGVLRSDSSLRQGRYGEAEVPETTIGGGWQIYDRIETVGNVAGSVHADVIARDKAGVLWLYQGNGNGGFAGRVQVGGGWQTYDQISGGSDYTGDGRPDLVASDKTGVLWMYKSTGNATKPFDTRKKIGSGWGVYNQLVGTGNIAGAAHGDLLARDKDGVLWMYLGKGDGTFTGRTRIGGGFGRYGELVGAGDYDRDGKNDLLAVDPAAKKTYYFEGTGERYTPFDLARVSTTLHANGSYNLFS</sequence>
<evidence type="ECO:0008006" key="5">
    <source>
        <dbReference type="Google" id="ProtNLM"/>
    </source>
</evidence>
<accession>A0ABQ3P164</accession>
<protein>
    <recommendedName>
        <fullName evidence="5">VCBS repeat-containing protein</fullName>
    </recommendedName>
</protein>
<evidence type="ECO:0000256" key="1">
    <source>
        <dbReference type="ARBA" id="ARBA00022729"/>
    </source>
</evidence>
<feature type="signal peptide" evidence="2">
    <location>
        <begin position="1"/>
        <end position="35"/>
    </location>
</feature>
<dbReference type="PANTHER" id="PTHR44103:SF1">
    <property type="entry name" value="PROPROTEIN CONVERTASE P"/>
    <property type="match status" value="1"/>
</dbReference>
<dbReference type="Proteomes" id="UP001052739">
    <property type="component" value="Unassembled WGS sequence"/>
</dbReference>
<comment type="caution">
    <text evidence="3">The sequence shown here is derived from an EMBL/GenBank/DDBJ whole genome shotgun (WGS) entry which is preliminary data.</text>
</comment>
<feature type="chain" id="PRO_5045833003" description="VCBS repeat-containing protein" evidence="2">
    <location>
        <begin position="36"/>
        <end position="742"/>
    </location>
</feature>
<dbReference type="Pfam" id="PF13517">
    <property type="entry name" value="FG-GAP_3"/>
    <property type="match status" value="1"/>
</dbReference>
<dbReference type="PANTHER" id="PTHR44103">
    <property type="entry name" value="PROPROTEIN CONVERTASE P"/>
    <property type="match status" value="1"/>
</dbReference>
<evidence type="ECO:0000313" key="3">
    <source>
        <dbReference type="EMBL" id="GHI18756.1"/>
    </source>
</evidence>